<accession>A0ABS8C1J3</accession>
<evidence type="ECO:0000313" key="1">
    <source>
        <dbReference type="EMBL" id="MCB5226191.1"/>
    </source>
</evidence>
<keyword evidence="2" id="KW-1185">Reference proteome</keyword>
<name>A0ABS8C1J3_9ALTE</name>
<comment type="caution">
    <text evidence="1">The sequence shown here is derived from an EMBL/GenBank/DDBJ whole genome shotgun (WGS) entry which is preliminary data.</text>
</comment>
<dbReference type="EMBL" id="JAEINI020000002">
    <property type="protein sequence ID" value="MCB5226191.1"/>
    <property type="molecule type" value="Genomic_DNA"/>
</dbReference>
<protein>
    <submittedName>
        <fullName evidence="1">Uncharacterized protein</fullName>
    </submittedName>
</protein>
<organism evidence="1 2">
    <name type="scientific">Alishewanella maricola</name>
    <dbReference type="NCBI Taxonomy" id="2795740"/>
    <lineage>
        <taxon>Bacteria</taxon>
        <taxon>Pseudomonadati</taxon>
        <taxon>Pseudomonadota</taxon>
        <taxon>Gammaproteobacteria</taxon>
        <taxon>Alteromonadales</taxon>
        <taxon>Alteromonadaceae</taxon>
        <taxon>Alishewanella</taxon>
    </lineage>
</organism>
<reference evidence="1 2" key="1">
    <citation type="submission" date="2021-10" db="EMBL/GenBank/DDBJ databases">
        <title>Alishewanella koreense sp. nov. isolated from seawater of southwestern coast in South Korea and the proposal for the reclassification of Rheinheimera perlucida and Rheinheimera tuosuensis as Arsukibacterium perlucida and Arsukibacterium tuosuensis.</title>
        <authorList>
            <person name="Kim K.H."/>
            <person name="Ruan W."/>
            <person name="Kim K.R."/>
            <person name="Baek J.H."/>
            <person name="Jeon C.O."/>
        </authorList>
    </citation>
    <scope>NUCLEOTIDE SEQUENCE [LARGE SCALE GENOMIC DNA]</scope>
    <source>
        <strain evidence="1 2">16-MA</strain>
    </source>
</reference>
<proteinExistence type="predicted"/>
<gene>
    <name evidence="1" type="ORF">JAO78_005115</name>
</gene>
<dbReference type="Proteomes" id="UP000633814">
    <property type="component" value="Unassembled WGS sequence"/>
</dbReference>
<evidence type="ECO:0000313" key="2">
    <source>
        <dbReference type="Proteomes" id="UP000633814"/>
    </source>
</evidence>
<dbReference type="RefSeq" id="WP_226750277.1">
    <property type="nucleotide sequence ID" value="NZ_JAEINI020000002.1"/>
</dbReference>
<sequence>MKIILSPVAATSDDTPPTVNEQTLIYRGQSYDLTQLPDGAEVTAELPFIGNIKRVNGEAELTLQYQYNTATAQSNQSTDWADYTFIVTSGQCPCPIARKPEPESPEVNHVN</sequence>